<name>A0A917E204_9HYPH</name>
<proteinExistence type="predicted"/>
<comment type="caution">
    <text evidence="4">The sequence shown here is derived from an EMBL/GenBank/DDBJ whole genome shotgun (WGS) entry which is preliminary data.</text>
</comment>
<reference evidence="4" key="2">
    <citation type="submission" date="2020-09" db="EMBL/GenBank/DDBJ databases">
        <authorList>
            <person name="Sun Q."/>
            <person name="Zhou Y."/>
        </authorList>
    </citation>
    <scope>NUCLEOTIDE SEQUENCE</scope>
    <source>
        <strain evidence="4">CGMCC 1.15367</strain>
    </source>
</reference>
<accession>A0A917E204</accession>
<dbReference type="CDD" id="cd01941">
    <property type="entry name" value="YeiC_kinase_like"/>
    <property type="match status" value="1"/>
</dbReference>
<dbReference type="EMBL" id="BMIQ01000001">
    <property type="protein sequence ID" value="GGD91207.1"/>
    <property type="molecule type" value="Genomic_DNA"/>
</dbReference>
<keyword evidence="1" id="KW-0808">Transferase</keyword>
<dbReference type="AlphaFoldDB" id="A0A917E204"/>
<dbReference type="PANTHER" id="PTHR10584:SF166">
    <property type="entry name" value="RIBOKINASE"/>
    <property type="match status" value="1"/>
</dbReference>
<reference evidence="4" key="1">
    <citation type="journal article" date="2014" name="Int. J. Syst. Evol. Microbiol.">
        <title>Complete genome sequence of Corynebacterium casei LMG S-19264T (=DSM 44701T), isolated from a smear-ripened cheese.</title>
        <authorList>
            <consortium name="US DOE Joint Genome Institute (JGI-PGF)"/>
            <person name="Walter F."/>
            <person name="Albersmeier A."/>
            <person name="Kalinowski J."/>
            <person name="Ruckert C."/>
        </authorList>
    </citation>
    <scope>NUCLEOTIDE SEQUENCE</scope>
    <source>
        <strain evidence="4">CGMCC 1.15367</strain>
    </source>
</reference>
<evidence type="ECO:0000256" key="2">
    <source>
        <dbReference type="ARBA" id="ARBA00022777"/>
    </source>
</evidence>
<feature type="domain" description="Carbohydrate kinase PfkB" evidence="3">
    <location>
        <begin position="37"/>
        <end position="294"/>
    </location>
</feature>
<gene>
    <name evidence="4" type="ORF">GCM10011390_07430</name>
</gene>
<evidence type="ECO:0000313" key="5">
    <source>
        <dbReference type="Proteomes" id="UP000644699"/>
    </source>
</evidence>
<sequence length="328" mass="33690">MNERDGHQSAPRVFAAGGAHVDRRGRASHSFVLGASNPGAMGETAGGAVFNAARALRRLGAAITLVSARGGDRDGETVRDALAALDLGDGALTWLDRRTPSYTAILDEHGDLVAGLADMALYDLMQPRVFRRRHIREAIAASEALLIDANLPVATIEHLTEAAGGRSVMAIGVSPAKVGRLATALPRLDALFLSRAEAVGLTGLAENAAIESVTTALAAAGCRRAVVTDGPRGAAILEAGTLVRQEPVALSALRDVTGAGDTLAGVACFALLTGRSFRDAARLGMAAASLHVAAERGEDGADLAEIAATAARMPTARSLPIFQPSETP</sequence>
<evidence type="ECO:0000313" key="4">
    <source>
        <dbReference type="EMBL" id="GGD91207.1"/>
    </source>
</evidence>
<organism evidence="4 5">
    <name type="scientific">Aureimonas endophytica</name>
    <dbReference type="NCBI Taxonomy" id="2027858"/>
    <lineage>
        <taxon>Bacteria</taxon>
        <taxon>Pseudomonadati</taxon>
        <taxon>Pseudomonadota</taxon>
        <taxon>Alphaproteobacteria</taxon>
        <taxon>Hyphomicrobiales</taxon>
        <taxon>Aurantimonadaceae</taxon>
        <taxon>Aureimonas</taxon>
    </lineage>
</organism>
<keyword evidence="2 4" id="KW-0418">Kinase</keyword>
<dbReference type="RefSeq" id="WP_188906844.1">
    <property type="nucleotide sequence ID" value="NZ_BMIQ01000001.1"/>
</dbReference>
<dbReference type="SUPFAM" id="SSF53613">
    <property type="entry name" value="Ribokinase-like"/>
    <property type="match status" value="1"/>
</dbReference>
<evidence type="ECO:0000256" key="1">
    <source>
        <dbReference type="ARBA" id="ARBA00022679"/>
    </source>
</evidence>
<keyword evidence="5" id="KW-1185">Reference proteome</keyword>
<dbReference type="Pfam" id="PF00294">
    <property type="entry name" value="PfkB"/>
    <property type="match status" value="1"/>
</dbReference>
<protein>
    <submittedName>
        <fullName evidence="4">Carbohydrate kinase</fullName>
    </submittedName>
</protein>
<evidence type="ECO:0000259" key="3">
    <source>
        <dbReference type="Pfam" id="PF00294"/>
    </source>
</evidence>
<dbReference type="InterPro" id="IPR029056">
    <property type="entry name" value="Ribokinase-like"/>
</dbReference>
<dbReference type="PANTHER" id="PTHR10584">
    <property type="entry name" value="SUGAR KINASE"/>
    <property type="match status" value="1"/>
</dbReference>
<dbReference type="Gene3D" id="3.40.1190.20">
    <property type="match status" value="1"/>
</dbReference>
<dbReference type="InterPro" id="IPR011611">
    <property type="entry name" value="PfkB_dom"/>
</dbReference>
<dbReference type="Proteomes" id="UP000644699">
    <property type="component" value="Unassembled WGS sequence"/>
</dbReference>
<dbReference type="GO" id="GO:0016301">
    <property type="term" value="F:kinase activity"/>
    <property type="evidence" value="ECO:0007669"/>
    <property type="project" value="UniProtKB-KW"/>
</dbReference>